<feature type="region of interest" description="Disordered" evidence="1">
    <location>
        <begin position="530"/>
        <end position="560"/>
    </location>
</feature>
<feature type="compositionally biased region" description="Basic and acidic residues" evidence="1">
    <location>
        <begin position="530"/>
        <end position="542"/>
    </location>
</feature>
<organism evidence="2 3">
    <name type="scientific">Monodon monoceros</name>
    <name type="common">Narwhal</name>
    <name type="synonym">Ceratodon monodon</name>
    <dbReference type="NCBI Taxonomy" id="40151"/>
    <lineage>
        <taxon>Eukaryota</taxon>
        <taxon>Metazoa</taxon>
        <taxon>Chordata</taxon>
        <taxon>Craniata</taxon>
        <taxon>Vertebrata</taxon>
        <taxon>Euteleostomi</taxon>
        <taxon>Mammalia</taxon>
        <taxon>Eutheria</taxon>
        <taxon>Laurasiatheria</taxon>
        <taxon>Artiodactyla</taxon>
        <taxon>Whippomorpha</taxon>
        <taxon>Cetacea</taxon>
        <taxon>Odontoceti</taxon>
        <taxon>Monodontidae</taxon>
        <taxon>Monodon</taxon>
    </lineage>
</organism>
<comment type="caution">
    <text evidence="2">The sequence shown here is derived from an EMBL/GenBank/DDBJ whole genome shotgun (WGS) entry which is preliminary data.</text>
</comment>
<proteinExistence type="predicted"/>
<dbReference type="AlphaFoldDB" id="A0A4V5PAM4"/>
<protein>
    <submittedName>
        <fullName evidence="2">Uncharacterized protein</fullName>
    </submittedName>
</protein>
<name>A0A4V5PAM4_MONMO</name>
<dbReference type="EMBL" id="RWIC01000047">
    <property type="protein sequence ID" value="TKC51730.1"/>
    <property type="molecule type" value="Genomic_DNA"/>
</dbReference>
<feature type="region of interest" description="Disordered" evidence="1">
    <location>
        <begin position="393"/>
        <end position="477"/>
    </location>
</feature>
<evidence type="ECO:0000313" key="3">
    <source>
        <dbReference type="Proteomes" id="UP000308365"/>
    </source>
</evidence>
<feature type="region of interest" description="Disordered" evidence="1">
    <location>
        <begin position="133"/>
        <end position="182"/>
    </location>
</feature>
<reference evidence="3" key="1">
    <citation type="journal article" date="2019" name="IScience">
        <title>Narwhal Genome Reveals Long-Term Low Genetic Diversity despite Current Large Abundance Size.</title>
        <authorList>
            <person name="Westbury M.V."/>
            <person name="Petersen B."/>
            <person name="Garde E."/>
            <person name="Heide-Jorgensen M.P."/>
            <person name="Lorenzen E.D."/>
        </authorList>
    </citation>
    <scope>NUCLEOTIDE SEQUENCE [LARGE SCALE GENOMIC DNA]</scope>
</reference>
<feature type="region of interest" description="Disordered" evidence="1">
    <location>
        <begin position="20"/>
        <end position="49"/>
    </location>
</feature>
<sequence length="579" mass="60277">MPGTPASCPQGLRLVVPGRCSQPRRDLHPDPVCPSSRHTWEAAGPGEGREVGPLEARVIARCHLPLPAPLPRARPPCSALAAAPHGAPGKQAEECPQPAATPRPKGRHPGSGGIRWRAPHAHTATLAQLLPAPAGAKPQNNGVSIPPQPGAGRGESPRPWLPAHLLQQGSPADGISPPKPPTVPLDTQANMLCGVCSGTALSWALGSLPGQGAGLLAPPVNAGPYVLAEPAIPSLPWTQHRSQAVGCAGLDSRGPGAPPSVGTPLPGPQRAPRTTLILKPSPPTPVAPRPLCSQMSITASGLRGRFLGSQSPALLAFFSSGPFLLGTQLRCEDLCHGSGQAKAPAMAKGPVSCLPRNVLSERQRSALVPGWEKHAETWHMWQKDVLQLALASQTPAGAPDPSVGTSSVTMQQASPSRATVDVDDEPPSLVLRSPGLSPSRALRPPMLWSRQPPSPLVSEESQSCLGRAGSPGQGTDKAITLDARSVSGYDVEDGSSFLLTASPDWWLGSLEGRGSSAPFRVPARSSVLDRAEPSFLDDHEPGSQDPPDGPLEPWSSDVSCPSSALREEVDSIFPDFFAY</sequence>
<evidence type="ECO:0000313" key="2">
    <source>
        <dbReference type="EMBL" id="TKC51730.1"/>
    </source>
</evidence>
<gene>
    <name evidence="2" type="ORF">EI555_013304</name>
</gene>
<feature type="region of interest" description="Disordered" evidence="1">
    <location>
        <begin position="78"/>
        <end position="116"/>
    </location>
</feature>
<evidence type="ECO:0000256" key="1">
    <source>
        <dbReference type="SAM" id="MobiDB-lite"/>
    </source>
</evidence>
<dbReference type="Proteomes" id="UP000308365">
    <property type="component" value="Unassembled WGS sequence"/>
</dbReference>
<accession>A0A4V5PAM4</accession>
<feature type="compositionally biased region" description="Polar residues" evidence="1">
    <location>
        <begin position="403"/>
        <end position="417"/>
    </location>
</feature>